<organism evidence="2 3">
    <name type="scientific">Streptomyces bungoensis</name>
    <dbReference type="NCBI Taxonomy" id="285568"/>
    <lineage>
        <taxon>Bacteria</taxon>
        <taxon>Bacillati</taxon>
        <taxon>Actinomycetota</taxon>
        <taxon>Actinomycetes</taxon>
        <taxon>Kitasatosporales</taxon>
        <taxon>Streptomycetaceae</taxon>
        <taxon>Streptomyces</taxon>
    </lineage>
</organism>
<name>A0A101SRX1_9ACTN</name>
<accession>A0A101SRX1</accession>
<feature type="compositionally biased region" description="Basic residues" evidence="1">
    <location>
        <begin position="65"/>
        <end position="75"/>
    </location>
</feature>
<dbReference type="AlphaFoldDB" id="A0A101SRX1"/>
<keyword evidence="3" id="KW-1185">Reference proteome</keyword>
<reference evidence="2 3" key="1">
    <citation type="submission" date="2015-10" db="EMBL/GenBank/DDBJ databases">
        <title>Draft genome sequence of Streptomyces bungoensis DSM 41781, type strain for the species Streptomyces bungoensis.</title>
        <authorList>
            <person name="Ruckert C."/>
            <person name="Winkler A."/>
            <person name="Kalinowski J."/>
            <person name="Kampfer P."/>
            <person name="Glaeser S."/>
        </authorList>
    </citation>
    <scope>NUCLEOTIDE SEQUENCE [LARGE SCALE GENOMIC DNA]</scope>
    <source>
        <strain evidence="2 3">DSM 41781</strain>
    </source>
</reference>
<gene>
    <name evidence="2" type="ORF">AQJ66_29450</name>
</gene>
<evidence type="ECO:0000313" key="2">
    <source>
        <dbReference type="EMBL" id="KUN79012.1"/>
    </source>
</evidence>
<dbReference type="STRING" id="285568.AQJ66_29450"/>
<feature type="compositionally biased region" description="Basic and acidic residues" evidence="1">
    <location>
        <begin position="47"/>
        <end position="64"/>
    </location>
</feature>
<proteinExistence type="predicted"/>
<feature type="region of interest" description="Disordered" evidence="1">
    <location>
        <begin position="46"/>
        <end position="96"/>
    </location>
</feature>
<evidence type="ECO:0000256" key="1">
    <source>
        <dbReference type="SAM" id="MobiDB-lite"/>
    </source>
</evidence>
<protein>
    <submittedName>
        <fullName evidence="2">Uncharacterized protein</fullName>
    </submittedName>
</protein>
<dbReference type="Proteomes" id="UP000053024">
    <property type="component" value="Unassembled WGS sequence"/>
</dbReference>
<comment type="caution">
    <text evidence="2">The sequence shown here is derived from an EMBL/GenBank/DDBJ whole genome shotgun (WGS) entry which is preliminary data.</text>
</comment>
<evidence type="ECO:0000313" key="3">
    <source>
        <dbReference type="Proteomes" id="UP000053024"/>
    </source>
</evidence>
<sequence>MANGGLTMIETLSRTSDYDRTTALRRTHDVHDGIEAVAPHLTLLRDSLARDTHRDQHGHHDGRSGRSHVPPRRRNPAPLAGGLTLPQWVSKTKHVG</sequence>
<dbReference type="EMBL" id="LMWX01000055">
    <property type="protein sequence ID" value="KUN79012.1"/>
    <property type="molecule type" value="Genomic_DNA"/>
</dbReference>